<comment type="caution">
    <text evidence="1">The sequence shown here is derived from an EMBL/GenBank/DDBJ whole genome shotgun (WGS) entry which is preliminary data.</text>
</comment>
<name>A0A0F9GW32_9ZZZZ</name>
<accession>A0A0F9GW32</accession>
<reference evidence="1" key="1">
    <citation type="journal article" date="2015" name="Nature">
        <title>Complex archaea that bridge the gap between prokaryotes and eukaryotes.</title>
        <authorList>
            <person name="Spang A."/>
            <person name="Saw J.H."/>
            <person name="Jorgensen S.L."/>
            <person name="Zaremba-Niedzwiedzka K."/>
            <person name="Martijn J."/>
            <person name="Lind A.E."/>
            <person name="van Eijk R."/>
            <person name="Schleper C."/>
            <person name="Guy L."/>
            <person name="Ettema T.J."/>
        </authorList>
    </citation>
    <scope>NUCLEOTIDE SEQUENCE</scope>
</reference>
<organism evidence="1">
    <name type="scientific">marine sediment metagenome</name>
    <dbReference type="NCBI Taxonomy" id="412755"/>
    <lineage>
        <taxon>unclassified sequences</taxon>
        <taxon>metagenomes</taxon>
        <taxon>ecological metagenomes</taxon>
    </lineage>
</organism>
<evidence type="ECO:0000313" key="1">
    <source>
        <dbReference type="EMBL" id="KKM02984.1"/>
    </source>
</evidence>
<sequence length="292" mass="34074">MFKLIRDTDDLLKHSEEVWASEGNGSVRHPATDNYSGSYRYPCLGAAILNYSYSGRPRFIYAYCHKNEAKRLVYPRTNKDRNKNSFRFAKNNEALWEMIHADSRLHKAGRGNDRAQARIFDKVCQLVDLNKSFPALYTYRNATMSRDTALFIPLVVPLYIAKKLVYYKPPKKLEGKIAGLVDVEVAGLDVILQAEMVIDLSVRCLGVIRFTRAREQDFLFREHRELDNMNRELHRDIENVTGSDRDYYVKRALRVFIEWRKAQRRMYASRFPENVAEESQPLLRQIRAAGLQ</sequence>
<proteinExistence type="predicted"/>
<dbReference type="AlphaFoldDB" id="A0A0F9GW32"/>
<protein>
    <submittedName>
        <fullName evidence="1">Uncharacterized protein</fullName>
    </submittedName>
</protein>
<gene>
    <name evidence="1" type="ORF">LCGC14_1779000</name>
</gene>
<dbReference type="EMBL" id="LAZR01016794">
    <property type="protein sequence ID" value="KKM02984.1"/>
    <property type="molecule type" value="Genomic_DNA"/>
</dbReference>